<proteinExistence type="predicted"/>
<dbReference type="EMBL" id="WVTA01000001">
    <property type="protein sequence ID" value="KAK3217156.1"/>
    <property type="molecule type" value="Genomic_DNA"/>
</dbReference>
<organism evidence="1 2">
    <name type="scientific">Pseudopithomyces chartarum</name>
    <dbReference type="NCBI Taxonomy" id="1892770"/>
    <lineage>
        <taxon>Eukaryota</taxon>
        <taxon>Fungi</taxon>
        <taxon>Dikarya</taxon>
        <taxon>Ascomycota</taxon>
        <taxon>Pezizomycotina</taxon>
        <taxon>Dothideomycetes</taxon>
        <taxon>Pleosporomycetidae</taxon>
        <taxon>Pleosporales</taxon>
        <taxon>Massarineae</taxon>
        <taxon>Didymosphaeriaceae</taxon>
        <taxon>Pseudopithomyces</taxon>
    </lineage>
</organism>
<protein>
    <submittedName>
        <fullName evidence="1">Uncharacterized protein</fullName>
    </submittedName>
</protein>
<comment type="caution">
    <text evidence="1">The sequence shown here is derived from an EMBL/GenBank/DDBJ whole genome shotgun (WGS) entry which is preliminary data.</text>
</comment>
<keyword evidence="2" id="KW-1185">Reference proteome</keyword>
<dbReference type="AlphaFoldDB" id="A0AAN6M9P2"/>
<evidence type="ECO:0000313" key="2">
    <source>
        <dbReference type="Proteomes" id="UP001280581"/>
    </source>
</evidence>
<accession>A0AAN6M9P2</accession>
<sequence length="259" mass="29881">MALARIIHPKSNLVDGYRGLRQKATDFLGNLVHLQSEQRKLSLPRSGVSSRVQTIIYRKELFRISVAERLSEMPSLVRVVLCYSEKAVDIVVADLEDHLQHMRATGGVHHPRYRNIFIDRARALEKALPDTLRTQCELGFMHFEYENLNREYANRETMILSSPIIEIPREEFYVTEDNYAWDLSELVEAIVSNGGVMRNPSNKQMFTPNDVQAILKHPRGKKLAALQVEQQQLSRGVRKETIAWIEKLARSMKTERGRD</sequence>
<reference evidence="1 2" key="1">
    <citation type="submission" date="2021-02" db="EMBL/GenBank/DDBJ databases">
        <title>Genome assembly of Pseudopithomyces chartarum.</title>
        <authorList>
            <person name="Jauregui R."/>
            <person name="Singh J."/>
            <person name="Voisey C."/>
        </authorList>
    </citation>
    <scope>NUCLEOTIDE SEQUENCE [LARGE SCALE GENOMIC DNA]</scope>
    <source>
        <strain evidence="1 2">AGR01</strain>
    </source>
</reference>
<dbReference type="Proteomes" id="UP001280581">
    <property type="component" value="Unassembled WGS sequence"/>
</dbReference>
<evidence type="ECO:0000313" key="1">
    <source>
        <dbReference type="EMBL" id="KAK3217156.1"/>
    </source>
</evidence>
<name>A0AAN6M9P2_9PLEO</name>
<gene>
    <name evidence="1" type="ORF">GRF29_1g2128457</name>
</gene>